<organism evidence="2 3">
    <name type="scientific">Fonsecaea pedrosoi CBS 271.37</name>
    <dbReference type="NCBI Taxonomy" id="1442368"/>
    <lineage>
        <taxon>Eukaryota</taxon>
        <taxon>Fungi</taxon>
        <taxon>Dikarya</taxon>
        <taxon>Ascomycota</taxon>
        <taxon>Pezizomycotina</taxon>
        <taxon>Eurotiomycetes</taxon>
        <taxon>Chaetothyriomycetidae</taxon>
        <taxon>Chaetothyriales</taxon>
        <taxon>Herpotrichiellaceae</taxon>
        <taxon>Fonsecaea</taxon>
    </lineage>
</organism>
<dbReference type="InterPro" id="IPR036409">
    <property type="entry name" value="Aldolase_II/adducin_N_sf"/>
</dbReference>
<dbReference type="VEuPathDB" id="FungiDB:Z517_02849"/>
<evidence type="ECO:0000313" key="2">
    <source>
        <dbReference type="EMBL" id="KIW83603.1"/>
    </source>
</evidence>
<keyword evidence="3" id="KW-1185">Reference proteome</keyword>
<dbReference type="AlphaFoldDB" id="A0A0D2GRL0"/>
<dbReference type="SMART" id="SM01007">
    <property type="entry name" value="Aldolase_II"/>
    <property type="match status" value="1"/>
</dbReference>
<dbReference type="GeneID" id="25302339"/>
<evidence type="ECO:0000313" key="3">
    <source>
        <dbReference type="Proteomes" id="UP000053029"/>
    </source>
</evidence>
<dbReference type="FunFam" id="3.40.225.10:FF:000009">
    <property type="entry name" value="Class II aldolase/adducin N-terminal"/>
    <property type="match status" value="1"/>
</dbReference>
<dbReference type="NCBIfam" id="NF004855">
    <property type="entry name" value="PRK06208.1"/>
    <property type="match status" value="1"/>
</dbReference>
<dbReference type="InterPro" id="IPR051017">
    <property type="entry name" value="Aldolase-II_Adducin_sf"/>
</dbReference>
<dbReference type="Gene3D" id="3.40.225.10">
    <property type="entry name" value="Class II aldolase/adducin N-terminal domain"/>
    <property type="match status" value="1"/>
</dbReference>
<gene>
    <name evidence="2" type="ORF">Z517_02849</name>
</gene>
<dbReference type="SUPFAM" id="SSF53639">
    <property type="entry name" value="AraD/HMP-PK domain-like"/>
    <property type="match status" value="1"/>
</dbReference>
<reference evidence="2 3" key="1">
    <citation type="submission" date="2015-01" db="EMBL/GenBank/DDBJ databases">
        <title>The Genome Sequence of Fonsecaea pedrosoi CBS 271.37.</title>
        <authorList>
            <consortium name="The Broad Institute Genomics Platform"/>
            <person name="Cuomo C."/>
            <person name="de Hoog S."/>
            <person name="Gorbushina A."/>
            <person name="Stielow B."/>
            <person name="Teixiera M."/>
            <person name="Abouelleil A."/>
            <person name="Chapman S.B."/>
            <person name="Priest M."/>
            <person name="Young S.K."/>
            <person name="Wortman J."/>
            <person name="Nusbaum C."/>
            <person name="Birren B."/>
        </authorList>
    </citation>
    <scope>NUCLEOTIDE SEQUENCE [LARGE SCALE GENOMIC DNA]</scope>
    <source>
        <strain evidence="2 3">CBS 271.37</strain>
    </source>
</reference>
<dbReference type="GO" id="GO:0005856">
    <property type="term" value="C:cytoskeleton"/>
    <property type="evidence" value="ECO:0007669"/>
    <property type="project" value="TreeGrafter"/>
</dbReference>
<dbReference type="GO" id="GO:0051015">
    <property type="term" value="F:actin filament binding"/>
    <property type="evidence" value="ECO:0007669"/>
    <property type="project" value="TreeGrafter"/>
</dbReference>
<evidence type="ECO:0000259" key="1">
    <source>
        <dbReference type="SMART" id="SM01007"/>
    </source>
</evidence>
<dbReference type="HOGENOM" id="CLU_006033_1_2_1"/>
<dbReference type="PANTHER" id="PTHR10672">
    <property type="entry name" value="ADDUCIN"/>
    <property type="match status" value="1"/>
</dbReference>
<protein>
    <recommendedName>
        <fullName evidence="1">Class II aldolase/adducin N-terminal domain-containing protein</fullName>
    </recommendedName>
</protein>
<dbReference type="OrthoDB" id="3238794at2759"/>
<dbReference type="Proteomes" id="UP000053029">
    <property type="component" value="Unassembled WGS sequence"/>
</dbReference>
<proteinExistence type="predicted"/>
<dbReference type="PANTHER" id="PTHR10672:SF41">
    <property type="entry name" value="CLASS II ALDOLASE_ADDUCIN DOMAIN PROTEIN (AFU_ORTHOLOGUE AFUA_3G01330)"/>
    <property type="match status" value="1"/>
</dbReference>
<feature type="domain" description="Class II aldolase/adducin N-terminal" evidence="1">
    <location>
        <begin position="70"/>
        <end position="252"/>
    </location>
</feature>
<dbReference type="Pfam" id="PF00596">
    <property type="entry name" value="Aldolase_II"/>
    <property type="match status" value="1"/>
</dbReference>
<accession>A0A0D2GRL0</accession>
<dbReference type="InterPro" id="IPR001303">
    <property type="entry name" value="Aldolase_II/adducin_N"/>
</dbReference>
<dbReference type="STRING" id="1442368.A0A0D2GRL0"/>
<name>A0A0D2GRL0_9EURO</name>
<sequence length="302" mass="33462">MAPPTATYTETVDVEDVFTATKAKKEEGGHNRLVPKGHEWAENPNDVQVEGWVGPPKFTDKLQEREYLKGRLALAFRIFGKNGFEEGVAGHITLRDPINPHMFWVNPMGVPFSLIKASDLLLVDEDGKVVDGGPVRILNQAAYTIHSAIHQARPDVNCAAHCHSMYGRTFATLGKKLDMITQDSCMFYNDVGLYESFKGVVLAKEEGQRIVKAIGNKKACILQNHGLLTAASTIEAAIFWFVSLDRCCHTQLLADAAGQTKKIDEEDVEFTYRLTGSPVAGWFCGKPMFDVVIDELGDKYLK</sequence>
<dbReference type="RefSeq" id="XP_013287411.1">
    <property type="nucleotide sequence ID" value="XM_013431957.1"/>
</dbReference>
<dbReference type="EMBL" id="KN846970">
    <property type="protein sequence ID" value="KIW83603.1"/>
    <property type="molecule type" value="Genomic_DNA"/>
</dbReference>